<protein>
    <submittedName>
        <fullName evidence="1">Akirin</fullName>
    </submittedName>
</protein>
<dbReference type="AlphaFoldDB" id="A0A0A9YEE5"/>
<reference evidence="2" key="3">
    <citation type="journal article" date="2016" name="Gigascience">
        <title>De novo construction of an expanded transcriptome assembly for the western tarnished plant bug, Lygus hesperus.</title>
        <authorList>
            <person name="Tassone E.E."/>
            <person name="Geib S.M."/>
            <person name="Hall B."/>
            <person name="Fabrick J.A."/>
            <person name="Brent C.S."/>
            <person name="Hull J.J."/>
        </authorList>
    </citation>
    <scope>NUCLEOTIDE SEQUENCE</scope>
</reference>
<dbReference type="EMBL" id="GBHO01012152">
    <property type="protein sequence ID" value="JAG31452.1"/>
    <property type="molecule type" value="Transcribed_RNA"/>
</dbReference>
<reference evidence="1" key="1">
    <citation type="journal article" date="2014" name="PLoS ONE">
        <title>Transcriptome-Based Identification of ABC Transporters in the Western Tarnished Plant Bug Lygus hesperus.</title>
        <authorList>
            <person name="Hull J.J."/>
            <person name="Chaney K."/>
            <person name="Geib S.M."/>
            <person name="Fabrick J.A."/>
            <person name="Brent C.S."/>
            <person name="Walsh D."/>
            <person name="Lavine L.C."/>
        </authorList>
    </citation>
    <scope>NUCLEOTIDE SEQUENCE</scope>
</reference>
<reference evidence="1" key="2">
    <citation type="submission" date="2014-07" db="EMBL/GenBank/DDBJ databases">
        <authorList>
            <person name="Hull J."/>
        </authorList>
    </citation>
    <scope>NUCLEOTIDE SEQUENCE</scope>
</reference>
<evidence type="ECO:0000313" key="2">
    <source>
        <dbReference type="EMBL" id="JAQ01826.1"/>
    </source>
</evidence>
<accession>A0A0A9YEE5</accession>
<evidence type="ECO:0000313" key="1">
    <source>
        <dbReference type="EMBL" id="JAG31452.1"/>
    </source>
</evidence>
<name>A0A0A9YEE5_LYGHE</name>
<gene>
    <name evidence="1" type="primary">akirin_1</name>
    <name evidence="1" type="ORF">CM83_14885</name>
    <name evidence="2" type="ORF">g.15618</name>
</gene>
<dbReference type="EMBL" id="GDHC01016803">
    <property type="protein sequence ID" value="JAQ01826.1"/>
    <property type="molecule type" value="Transcribed_RNA"/>
</dbReference>
<proteinExistence type="predicted"/>
<sequence>MHAGAHGIDVDGALEHRGSGATISSLVYCKNRKRLRLNRLPSASIAGSIDTTVDFNSISTHHEHVNPFSPTYTTQQCKRKGKERKFTALEVQRFIDQAVQEREAQLREEFSNTLQKLLQEQYDTLNKHWQSENTFHASHDLTYIS</sequence>
<organism evidence="1">
    <name type="scientific">Lygus hesperus</name>
    <name type="common">Western plant bug</name>
    <dbReference type="NCBI Taxonomy" id="30085"/>
    <lineage>
        <taxon>Eukaryota</taxon>
        <taxon>Metazoa</taxon>
        <taxon>Ecdysozoa</taxon>
        <taxon>Arthropoda</taxon>
        <taxon>Hexapoda</taxon>
        <taxon>Insecta</taxon>
        <taxon>Pterygota</taxon>
        <taxon>Neoptera</taxon>
        <taxon>Paraneoptera</taxon>
        <taxon>Hemiptera</taxon>
        <taxon>Heteroptera</taxon>
        <taxon>Panheteroptera</taxon>
        <taxon>Cimicomorpha</taxon>
        <taxon>Miridae</taxon>
        <taxon>Mirini</taxon>
        <taxon>Lygus</taxon>
    </lineage>
</organism>